<evidence type="ECO:0000256" key="2">
    <source>
        <dbReference type="ARBA" id="ARBA00022737"/>
    </source>
</evidence>
<dbReference type="Pfam" id="PF00400">
    <property type="entry name" value="WD40"/>
    <property type="match status" value="2"/>
</dbReference>
<gene>
    <name evidence="4" type="ORF">GMRT_16113</name>
</gene>
<evidence type="ECO:0000313" key="5">
    <source>
        <dbReference type="Proteomes" id="UP000315496"/>
    </source>
</evidence>
<keyword evidence="1 3" id="KW-0853">WD repeat</keyword>
<accession>A0A4Z1SXE0</accession>
<protein>
    <submittedName>
        <fullName evidence="4">Angio-associated migratory cell protein</fullName>
    </submittedName>
</protein>
<dbReference type="EMBL" id="VDLU01000001">
    <property type="protein sequence ID" value="TNJ30394.1"/>
    <property type="molecule type" value="Genomic_DNA"/>
</dbReference>
<dbReference type="SMART" id="SM00564">
    <property type="entry name" value="PQQ"/>
    <property type="match status" value="3"/>
</dbReference>
<dbReference type="InterPro" id="IPR036322">
    <property type="entry name" value="WD40_repeat_dom_sf"/>
</dbReference>
<organism evidence="4 5">
    <name type="scientific">Giardia muris</name>
    <dbReference type="NCBI Taxonomy" id="5742"/>
    <lineage>
        <taxon>Eukaryota</taxon>
        <taxon>Metamonada</taxon>
        <taxon>Diplomonadida</taxon>
        <taxon>Hexamitidae</taxon>
        <taxon>Giardiinae</taxon>
        <taxon>Giardia</taxon>
    </lineage>
</organism>
<keyword evidence="5" id="KW-1185">Reference proteome</keyword>
<dbReference type="PANTHER" id="PTHR19857:SF8">
    <property type="entry name" value="ANGIO-ASSOCIATED MIGRATORY CELL PROTEIN"/>
    <property type="match status" value="1"/>
</dbReference>
<dbReference type="PANTHER" id="PTHR19857">
    <property type="entry name" value="MITOCHONDRIAL DIVISION PROTEIN 1-RELATED"/>
    <property type="match status" value="1"/>
</dbReference>
<dbReference type="PROSITE" id="PS50082">
    <property type="entry name" value="WD_REPEATS_2"/>
    <property type="match status" value="1"/>
</dbReference>
<dbReference type="OrthoDB" id="10261640at2759"/>
<keyword evidence="2" id="KW-0677">Repeat</keyword>
<comment type="caution">
    <text evidence="4">The sequence shown here is derived from an EMBL/GenBank/DDBJ whole genome shotgun (WGS) entry which is preliminary data.</text>
</comment>
<evidence type="ECO:0000256" key="1">
    <source>
        <dbReference type="ARBA" id="ARBA00022574"/>
    </source>
</evidence>
<dbReference type="InterPro" id="IPR015943">
    <property type="entry name" value="WD40/YVTN_repeat-like_dom_sf"/>
</dbReference>
<name>A0A4Z1SXE0_GIAMU</name>
<dbReference type="AlphaFoldDB" id="A0A4Z1SXE0"/>
<proteinExistence type="predicted"/>
<dbReference type="InterPro" id="IPR018391">
    <property type="entry name" value="PQQ_b-propeller_rpt"/>
</dbReference>
<dbReference type="VEuPathDB" id="GiardiaDB:GMRT_16113"/>
<dbReference type="InterPro" id="IPR051179">
    <property type="entry name" value="WD_repeat_multifunction"/>
</dbReference>
<dbReference type="InterPro" id="IPR001680">
    <property type="entry name" value="WD40_rpt"/>
</dbReference>
<feature type="repeat" description="WD" evidence="3">
    <location>
        <begin position="71"/>
        <end position="112"/>
    </location>
</feature>
<sequence length="401" mass="42485">MSGYDDELNNIETQNNIPEDLVISGLMGIVPVASDDILAVATSSSGLIAVGGLDETVYLLDGAGSNIATFAGCHKESVTAVTFSRCGRYVFSGGLDGKVNCFDTNTLQLVGSIEGPTAIEWLTLFSRKNRLVVGSDDGTVWFFDFTQPTTPLIGAVIAGQVGAITCGAVIKNNRFVVGSQDGTVRLIDPTQVATGRSTILGSIQLGAGVICLRFLPSHNGSPQALGQAVIGCEDGSLYLLTLSERGIAIVSTVHDHEGSIEFVEIYEKYLIAGGTDGNVIIYDLQHSLSLRCALHLAVSCTQAVCTKNGVIFIGMSNGVVAAFDIRSGNKLFEFDAFLANKQLEREADKPVLALALYREEEAILVGGDQALVMWATNPEAYDEGESVDVSTTDEEIGEQPM</sequence>
<evidence type="ECO:0000313" key="4">
    <source>
        <dbReference type="EMBL" id="TNJ30394.1"/>
    </source>
</evidence>
<dbReference type="SUPFAM" id="SSF50978">
    <property type="entry name" value="WD40 repeat-like"/>
    <property type="match status" value="1"/>
</dbReference>
<dbReference type="Gene3D" id="2.130.10.10">
    <property type="entry name" value="YVTN repeat-like/Quinoprotein amine dehydrogenase"/>
    <property type="match status" value="1"/>
</dbReference>
<dbReference type="Proteomes" id="UP000315496">
    <property type="component" value="Chromosome 1"/>
</dbReference>
<dbReference type="SMART" id="SM00320">
    <property type="entry name" value="WD40"/>
    <property type="match status" value="6"/>
</dbReference>
<evidence type="ECO:0000256" key="3">
    <source>
        <dbReference type="PROSITE-ProRule" id="PRU00221"/>
    </source>
</evidence>
<reference evidence="4 5" key="1">
    <citation type="submission" date="2019-05" db="EMBL/GenBank/DDBJ databases">
        <title>The compact genome of Giardia muris reveals important steps in the evolution of intestinal protozoan parasites.</title>
        <authorList>
            <person name="Xu F."/>
            <person name="Jimenez-Gonzalez A."/>
            <person name="Einarsson E."/>
            <person name="Astvaldsson A."/>
            <person name="Peirasmaki D."/>
            <person name="Eckmann L."/>
            <person name="Andersson J.O."/>
            <person name="Svard S.G."/>
            <person name="Jerlstrom-Hultqvist J."/>
        </authorList>
    </citation>
    <scope>NUCLEOTIDE SEQUENCE [LARGE SCALE GENOMIC DNA]</scope>
    <source>
        <strain evidence="4 5">Roberts-Thomson</strain>
    </source>
</reference>